<proteinExistence type="predicted"/>
<protein>
    <recommendedName>
        <fullName evidence="2">NYN domain-containing protein</fullName>
    </recommendedName>
</protein>
<accession>A0A6C0H7Q4</accession>
<organism evidence="1">
    <name type="scientific">viral metagenome</name>
    <dbReference type="NCBI Taxonomy" id="1070528"/>
    <lineage>
        <taxon>unclassified sequences</taxon>
        <taxon>metagenomes</taxon>
        <taxon>organismal metagenomes</taxon>
    </lineage>
</organism>
<evidence type="ECO:0000313" key="1">
    <source>
        <dbReference type="EMBL" id="QHT76175.1"/>
    </source>
</evidence>
<name>A0A6C0H7Q4_9ZZZZ</name>
<dbReference type="AlphaFoldDB" id="A0A6C0H7Q4"/>
<sequence>MSKPVASIYIVDFFNIFSDFREIKYKQDNIDFHNIKHTNKLKDTEDFFKLFFSRYIQHANIPQNSRFIFVMKKLHGYDLILDNVIRQYAPFDIKLMIIEEKYQDDILDKNKDDFLCQYIFCVLQQNNNVVLVSNDKYRDRKTYIHRFDFDISMQTIQWNRIKRDLEKATIKFKVNQSLCSNLLNLKYSRCTIPKDRLDVIL</sequence>
<dbReference type="EMBL" id="MN739890">
    <property type="protein sequence ID" value="QHT76175.1"/>
    <property type="molecule type" value="Genomic_DNA"/>
</dbReference>
<evidence type="ECO:0008006" key="2">
    <source>
        <dbReference type="Google" id="ProtNLM"/>
    </source>
</evidence>
<reference evidence="1" key="1">
    <citation type="journal article" date="2020" name="Nature">
        <title>Giant virus diversity and host interactions through global metagenomics.</title>
        <authorList>
            <person name="Schulz F."/>
            <person name="Roux S."/>
            <person name="Paez-Espino D."/>
            <person name="Jungbluth S."/>
            <person name="Walsh D.A."/>
            <person name="Denef V.J."/>
            <person name="McMahon K.D."/>
            <person name="Konstantinidis K.T."/>
            <person name="Eloe-Fadrosh E.A."/>
            <person name="Kyrpides N.C."/>
            <person name="Woyke T."/>
        </authorList>
    </citation>
    <scope>NUCLEOTIDE SEQUENCE</scope>
    <source>
        <strain evidence="1">GVMAG-M-3300023179-73</strain>
    </source>
</reference>